<evidence type="ECO:0000259" key="7">
    <source>
        <dbReference type="PROSITE" id="PS50057"/>
    </source>
</evidence>
<dbReference type="InterPro" id="IPR018979">
    <property type="entry name" value="FERM_N"/>
</dbReference>
<dbReference type="Gene3D" id="2.30.29.30">
    <property type="entry name" value="Pleckstrin-homology domain (PH domain)/Phosphotyrosine-binding domain (PTB)"/>
    <property type="match status" value="1"/>
</dbReference>
<keyword evidence="5" id="KW-0206">Cytoskeleton</keyword>
<dbReference type="PANTHER" id="PTHR23280">
    <property type="entry name" value="4.1 G PROTEIN"/>
    <property type="match status" value="1"/>
</dbReference>
<dbReference type="GO" id="GO:0003779">
    <property type="term" value="F:actin binding"/>
    <property type="evidence" value="ECO:0007669"/>
    <property type="project" value="UniProtKB-KW"/>
</dbReference>
<organism evidence="8 9">
    <name type="scientific">Callorhinchus milii</name>
    <name type="common">Ghost shark</name>
    <dbReference type="NCBI Taxonomy" id="7868"/>
    <lineage>
        <taxon>Eukaryota</taxon>
        <taxon>Metazoa</taxon>
        <taxon>Chordata</taxon>
        <taxon>Craniata</taxon>
        <taxon>Vertebrata</taxon>
        <taxon>Chondrichthyes</taxon>
        <taxon>Holocephali</taxon>
        <taxon>Chimaeriformes</taxon>
        <taxon>Callorhinchidae</taxon>
        <taxon>Callorhinchus</taxon>
    </lineage>
</organism>
<feature type="region of interest" description="Disordered" evidence="6">
    <location>
        <begin position="543"/>
        <end position="609"/>
    </location>
</feature>
<dbReference type="InterPro" id="IPR007477">
    <property type="entry name" value="SAB_dom"/>
</dbReference>
<dbReference type="AlphaFoldDB" id="A0A4W3I4N8"/>
<dbReference type="FunFam" id="3.10.20.90:FF:000002">
    <property type="entry name" value="Erythrocyte protein band 4.1-like 3"/>
    <property type="match status" value="1"/>
</dbReference>
<dbReference type="InterPro" id="IPR035963">
    <property type="entry name" value="FERM_2"/>
</dbReference>
<name>A0A4W3I4N8_CALMI</name>
<evidence type="ECO:0000256" key="6">
    <source>
        <dbReference type="SAM" id="MobiDB-lite"/>
    </source>
</evidence>
<dbReference type="GO" id="GO:0005856">
    <property type="term" value="C:cytoskeleton"/>
    <property type="evidence" value="ECO:0007669"/>
    <property type="project" value="UniProtKB-SubCell"/>
</dbReference>
<dbReference type="InterPro" id="IPR019748">
    <property type="entry name" value="FERM_central"/>
</dbReference>
<dbReference type="Pfam" id="PF09380">
    <property type="entry name" value="FERM_C"/>
    <property type="match status" value="1"/>
</dbReference>
<dbReference type="GO" id="GO:0005198">
    <property type="term" value="F:structural molecule activity"/>
    <property type="evidence" value="ECO:0007669"/>
    <property type="project" value="InterPro"/>
</dbReference>
<dbReference type="CDD" id="cd13184">
    <property type="entry name" value="FERM_C_4_1_family"/>
    <property type="match status" value="1"/>
</dbReference>
<dbReference type="Ensembl" id="ENSCMIT00000025316.1">
    <property type="protein sequence ID" value="ENSCMIP00000024904.1"/>
    <property type="gene ID" value="ENSCMIG00000010897.1"/>
</dbReference>
<dbReference type="SMART" id="SM01196">
    <property type="entry name" value="FERM_C"/>
    <property type="match status" value="1"/>
</dbReference>
<dbReference type="PROSITE" id="PS50057">
    <property type="entry name" value="FERM_3"/>
    <property type="match status" value="1"/>
</dbReference>
<feature type="compositionally biased region" description="Polar residues" evidence="6">
    <location>
        <begin position="582"/>
        <end position="596"/>
    </location>
</feature>
<dbReference type="SMART" id="SM00295">
    <property type="entry name" value="B41"/>
    <property type="match status" value="1"/>
</dbReference>
<accession>A0A4W3I4N8</accession>
<dbReference type="Pfam" id="PF05902">
    <property type="entry name" value="4_1_CTD"/>
    <property type="match status" value="1"/>
</dbReference>
<dbReference type="FunFam" id="2.30.29.30:FF:000001">
    <property type="entry name" value="Erythrocyte membrane protein band 4.1"/>
    <property type="match status" value="1"/>
</dbReference>
<reference evidence="9" key="2">
    <citation type="journal article" date="2007" name="PLoS Biol.">
        <title>Survey sequencing and comparative analysis of the elephant shark (Callorhinchus milii) genome.</title>
        <authorList>
            <person name="Venkatesh B."/>
            <person name="Kirkness E.F."/>
            <person name="Loh Y.H."/>
            <person name="Halpern A.L."/>
            <person name="Lee A.P."/>
            <person name="Johnson J."/>
            <person name="Dandona N."/>
            <person name="Viswanathan L.D."/>
            <person name="Tay A."/>
            <person name="Venter J.C."/>
            <person name="Strausberg R.L."/>
            <person name="Brenner S."/>
        </authorList>
    </citation>
    <scope>NUCLEOTIDE SEQUENCE [LARGE SCALE GENOMIC DNA]</scope>
</reference>
<dbReference type="Gene3D" id="1.20.80.10">
    <property type="match status" value="1"/>
</dbReference>
<feature type="compositionally biased region" description="Polar residues" evidence="6">
    <location>
        <begin position="20"/>
        <end position="35"/>
    </location>
</feature>
<proteinExistence type="predicted"/>
<dbReference type="Pfam" id="PF04382">
    <property type="entry name" value="SAB"/>
    <property type="match status" value="1"/>
</dbReference>
<dbReference type="CDD" id="cd14473">
    <property type="entry name" value="FERM_B-lobe"/>
    <property type="match status" value="1"/>
</dbReference>
<dbReference type="InterPro" id="IPR008379">
    <property type="entry name" value="Band_4.1_C"/>
</dbReference>
<dbReference type="GO" id="GO:0031032">
    <property type="term" value="P:actomyosin structure organization"/>
    <property type="evidence" value="ECO:0007669"/>
    <property type="project" value="TreeGrafter"/>
</dbReference>
<dbReference type="GO" id="GO:0030866">
    <property type="term" value="P:cortical actin cytoskeleton organization"/>
    <property type="evidence" value="ECO:0007669"/>
    <property type="project" value="InterPro"/>
</dbReference>
<feature type="region of interest" description="Disordered" evidence="6">
    <location>
        <begin position="808"/>
        <end position="849"/>
    </location>
</feature>
<keyword evidence="9" id="KW-1185">Reference proteome</keyword>
<feature type="compositionally biased region" description="Basic and acidic residues" evidence="6">
    <location>
        <begin position="187"/>
        <end position="227"/>
    </location>
</feature>
<evidence type="ECO:0000256" key="5">
    <source>
        <dbReference type="ARBA" id="ARBA00023212"/>
    </source>
</evidence>
<evidence type="ECO:0000313" key="8">
    <source>
        <dbReference type="Ensembl" id="ENSCMIP00000024904.1"/>
    </source>
</evidence>
<evidence type="ECO:0000313" key="9">
    <source>
        <dbReference type="Proteomes" id="UP000314986"/>
    </source>
</evidence>
<dbReference type="SUPFAM" id="SSF47031">
    <property type="entry name" value="Second domain of FERM"/>
    <property type="match status" value="1"/>
</dbReference>
<feature type="compositionally biased region" description="Low complexity" evidence="6">
    <location>
        <begin position="59"/>
        <end position="70"/>
    </location>
</feature>
<keyword evidence="4" id="KW-0009">Actin-binding</keyword>
<dbReference type="PIRSF" id="PIRSF002304">
    <property type="entry name" value="Membrane_skeletal_4_1"/>
    <property type="match status" value="1"/>
</dbReference>
<feature type="compositionally biased region" description="Low complexity" evidence="6">
    <location>
        <begin position="756"/>
        <end position="765"/>
    </location>
</feature>
<dbReference type="FunFam" id="1.20.80.10:FF:000001">
    <property type="entry name" value="Erythrocyte membrane protein band 4.1"/>
    <property type="match status" value="1"/>
</dbReference>
<dbReference type="Pfam" id="PF09379">
    <property type="entry name" value="FERM_N"/>
    <property type="match status" value="1"/>
</dbReference>
<dbReference type="SMART" id="SM01195">
    <property type="entry name" value="FA"/>
    <property type="match status" value="1"/>
</dbReference>
<dbReference type="Proteomes" id="UP000314986">
    <property type="component" value="Unassembled WGS sequence"/>
</dbReference>
<reference evidence="8" key="4">
    <citation type="submission" date="2025-08" db="UniProtKB">
        <authorList>
            <consortium name="Ensembl"/>
        </authorList>
    </citation>
    <scope>IDENTIFICATION</scope>
</reference>
<dbReference type="InterPro" id="IPR000299">
    <property type="entry name" value="FERM_domain"/>
</dbReference>
<keyword evidence="2" id="KW-0963">Cytoplasm</keyword>
<keyword evidence="3" id="KW-0597">Phosphoprotein</keyword>
<dbReference type="InterPro" id="IPR011993">
    <property type="entry name" value="PH-like_dom_sf"/>
</dbReference>
<feature type="domain" description="FERM" evidence="7">
    <location>
        <begin position="240"/>
        <end position="521"/>
    </location>
</feature>
<feature type="compositionally biased region" description="Acidic residues" evidence="6">
    <location>
        <begin position="834"/>
        <end position="843"/>
    </location>
</feature>
<dbReference type="Pfam" id="PF08736">
    <property type="entry name" value="FA"/>
    <property type="match status" value="1"/>
</dbReference>
<dbReference type="InterPro" id="IPR019747">
    <property type="entry name" value="FERM_CS"/>
</dbReference>
<dbReference type="SUPFAM" id="SSF54236">
    <property type="entry name" value="Ubiquitin-like"/>
    <property type="match status" value="1"/>
</dbReference>
<dbReference type="InterPro" id="IPR014847">
    <property type="entry name" value="FA"/>
</dbReference>
<dbReference type="GeneTree" id="ENSGT00940000155617"/>
<protein>
    <submittedName>
        <fullName evidence="8">Erythrocyte membrane protein band 4.1 like 2</fullName>
    </submittedName>
</protein>
<dbReference type="PROSITE" id="PS00661">
    <property type="entry name" value="FERM_2"/>
    <property type="match status" value="1"/>
</dbReference>
<dbReference type="SUPFAM" id="SSF50729">
    <property type="entry name" value="PH domain-like"/>
    <property type="match status" value="1"/>
</dbReference>
<dbReference type="InterPro" id="IPR014352">
    <property type="entry name" value="FERM/acyl-CoA-bd_prot_sf"/>
</dbReference>
<reference evidence="9" key="3">
    <citation type="journal article" date="2014" name="Nature">
        <title>Elephant shark genome provides unique insights into gnathostome evolution.</title>
        <authorList>
            <consortium name="International Elephant Shark Genome Sequencing Consortium"/>
            <person name="Venkatesh B."/>
            <person name="Lee A.P."/>
            <person name="Ravi V."/>
            <person name="Maurya A.K."/>
            <person name="Lian M.M."/>
            <person name="Swann J.B."/>
            <person name="Ohta Y."/>
            <person name="Flajnik M.F."/>
            <person name="Sutoh Y."/>
            <person name="Kasahara M."/>
            <person name="Hoon S."/>
            <person name="Gangu V."/>
            <person name="Roy S.W."/>
            <person name="Irimia M."/>
            <person name="Korzh V."/>
            <person name="Kondrychyn I."/>
            <person name="Lim Z.W."/>
            <person name="Tay B.H."/>
            <person name="Tohari S."/>
            <person name="Kong K.W."/>
            <person name="Ho S."/>
            <person name="Lorente-Galdos B."/>
            <person name="Quilez J."/>
            <person name="Marques-Bonet T."/>
            <person name="Raney B.J."/>
            <person name="Ingham P.W."/>
            <person name="Tay A."/>
            <person name="Hillier L.W."/>
            <person name="Minx P."/>
            <person name="Boehm T."/>
            <person name="Wilson R.K."/>
            <person name="Brenner S."/>
            <person name="Warren W.C."/>
        </authorList>
    </citation>
    <scope>NUCLEOTIDE SEQUENCE [LARGE SCALE GENOMIC DNA]</scope>
</reference>
<dbReference type="Gene3D" id="3.10.20.90">
    <property type="entry name" value="Phosphatidylinositol 3-kinase Catalytic Subunit, Chain A, domain 1"/>
    <property type="match status" value="1"/>
</dbReference>
<dbReference type="PRINTS" id="PR00661">
    <property type="entry name" value="ERMFAMILY"/>
</dbReference>
<dbReference type="Pfam" id="PF00373">
    <property type="entry name" value="FERM_M"/>
    <property type="match status" value="1"/>
</dbReference>
<evidence type="ECO:0000256" key="4">
    <source>
        <dbReference type="ARBA" id="ARBA00023203"/>
    </source>
</evidence>
<dbReference type="PROSITE" id="PS00660">
    <property type="entry name" value="FERM_1"/>
    <property type="match status" value="1"/>
</dbReference>
<reference evidence="9" key="1">
    <citation type="journal article" date="2006" name="Science">
        <title>Ancient noncoding elements conserved in the human genome.</title>
        <authorList>
            <person name="Venkatesh B."/>
            <person name="Kirkness E.F."/>
            <person name="Loh Y.H."/>
            <person name="Halpern A.L."/>
            <person name="Lee A.P."/>
            <person name="Johnson J."/>
            <person name="Dandona N."/>
            <person name="Viswanathan L.D."/>
            <person name="Tay A."/>
            <person name="Venter J.C."/>
            <person name="Strausberg R.L."/>
            <person name="Brenner S."/>
        </authorList>
    </citation>
    <scope>NUCLEOTIDE SEQUENCE [LARGE SCALE GENOMIC DNA]</scope>
</reference>
<feature type="compositionally biased region" description="Polar residues" evidence="6">
    <location>
        <begin position="543"/>
        <end position="552"/>
    </location>
</feature>
<feature type="region of interest" description="Disordered" evidence="6">
    <location>
        <begin position="1"/>
        <end position="148"/>
    </location>
</feature>
<evidence type="ECO:0000256" key="1">
    <source>
        <dbReference type="ARBA" id="ARBA00004245"/>
    </source>
</evidence>
<dbReference type="GO" id="GO:0005886">
    <property type="term" value="C:plasma membrane"/>
    <property type="evidence" value="ECO:0007669"/>
    <property type="project" value="TreeGrafter"/>
</dbReference>
<evidence type="ECO:0000256" key="3">
    <source>
        <dbReference type="ARBA" id="ARBA00022553"/>
    </source>
</evidence>
<dbReference type="InterPro" id="IPR000798">
    <property type="entry name" value="Ez/rad/moesin-like"/>
</dbReference>
<feature type="compositionally biased region" description="Basic and acidic residues" evidence="6">
    <location>
        <begin position="7"/>
        <end position="18"/>
    </location>
</feature>
<dbReference type="InterPro" id="IPR029071">
    <property type="entry name" value="Ubiquitin-like_domsf"/>
</dbReference>
<comment type="subcellular location">
    <subcellularLocation>
        <location evidence="1">Cytoplasm</location>
        <location evidence="1">Cytoskeleton</location>
    </subcellularLocation>
</comment>
<dbReference type="PRINTS" id="PR00935">
    <property type="entry name" value="BAND41"/>
</dbReference>
<feature type="region of interest" description="Disordered" evidence="6">
    <location>
        <begin position="173"/>
        <end position="232"/>
    </location>
</feature>
<reference evidence="8" key="5">
    <citation type="submission" date="2025-09" db="UniProtKB">
        <authorList>
            <consortium name="Ensembl"/>
        </authorList>
    </citation>
    <scope>IDENTIFICATION</scope>
</reference>
<sequence length="973" mass="109868">MATDVGSKPEIKEFKETEQDQPQDSNLKDSVNAKQEQNDTKEDQQSVSTEQLVSEHEPSSPSTSTASPSSSERKEQSGGKGLSRFLPGWLKKQKSLTLVQPIEDKVAENTNDTPPEESETPPEECEPLPEESEPLPEESEPVEKEQLELVKIPCESEMVKEAVPTAEVIKVDDREEECPLSSAEIQPAKEEKNAAGTLEKDTDLKSEEITIEEKGSGEPKKDDDSNKKSPLKIPKMMKAVQCKVLMLDGSEYTFEIEKRSKGQLLMDKVCEQINLLERDYFGLTFRDAADQKNWLDPAKEIKKQIRSWPWQFAFNVKFYPPDPIQLTEDITRYYLCLQLRQDIISGRLPCSFVTHALLGSFTLQAELGDYDEDEHRADYVSEFQFAPNHTKELEEKVVELHKTHRGLTPAQADTQFLENAKKLSMYGVDLHHAKDSEGVDIMLGVCANGLLIYKDRLRINRFAWPKILKISYKRSNFYIKIRPGEMEQFESTIGFKLPNHRAAKKLWKVCVEHHTFFRLVSPEQPPKTKFLTLGSKFRYSGRTQAQTRQASNLIDRPAPYFERTSSKRTSRSLDGAPVDTMNDVQDSSTPAVSQSSTAEVTVTTTDEKTAAKDKTTPFKTAQLDMPVEKNKSLGIDGGNIYIRHSNLMLEDLDKTQEDVLKHQASISELKRSFMESTPEPRPNEWEKRFNSPLLLQTEGSSDEKQKPEMKEQAEVVVEETIVIEERKRTSNRSKVKKETTVESNTVMPPSKVTAKEGSVSSSDSNSESEDEAEYNPQTKEGENENQEEQNKFEMLNRVAVEFKMVMKATKEPRVDEISDQLENVQEEMQKGEIQEEIQTEEQEDTKPKINGDVSHVDSDSDPQVVCYSEPPVVKTEMVTISDTVSSDKMEIATKEVPIVQTETKTITYEAAQGDGSGDNDPGVLMSAQTITSESVCTTMTTHITKTVKGGVSETRIEKRIVITGDTDIDHDQK</sequence>
<feature type="region of interest" description="Disordered" evidence="6">
    <location>
        <begin position="727"/>
        <end position="793"/>
    </location>
</feature>
<feature type="compositionally biased region" description="Acidic residues" evidence="6">
    <location>
        <begin position="114"/>
        <end position="140"/>
    </location>
</feature>
<dbReference type="InterPro" id="IPR018980">
    <property type="entry name" value="FERM_PH-like_C"/>
</dbReference>
<dbReference type="InterPro" id="IPR019749">
    <property type="entry name" value="Band_41_domain"/>
</dbReference>
<evidence type="ECO:0000256" key="2">
    <source>
        <dbReference type="ARBA" id="ARBA00022490"/>
    </source>
</evidence>
<dbReference type="PANTHER" id="PTHR23280:SF21">
    <property type="entry name" value="PROTEIN 4.1 HOMOLOG"/>
    <property type="match status" value="1"/>
</dbReference>